<dbReference type="GO" id="GO:0005524">
    <property type="term" value="F:ATP binding"/>
    <property type="evidence" value="ECO:0007669"/>
    <property type="project" value="InterPro"/>
</dbReference>
<evidence type="ECO:0000256" key="3">
    <source>
        <dbReference type="ARBA" id="ARBA00023242"/>
    </source>
</evidence>
<dbReference type="Pfam" id="PF00176">
    <property type="entry name" value="SNF2-rel_dom"/>
    <property type="match status" value="1"/>
</dbReference>
<dbReference type="EMBL" id="JNBR01000373">
    <property type="protein sequence ID" value="OQR94152.1"/>
    <property type="molecule type" value="Genomic_DNA"/>
</dbReference>
<dbReference type="CDD" id="cd18793">
    <property type="entry name" value="SF2_C_SNF"/>
    <property type="match status" value="1"/>
</dbReference>
<dbReference type="FunFam" id="3.40.50.10810:FF:000019">
    <property type="entry name" value="DNA excision repair protein ERCC-6-like 2 isoform X1"/>
    <property type="match status" value="1"/>
</dbReference>
<evidence type="ECO:0000259" key="5">
    <source>
        <dbReference type="PROSITE" id="PS51192"/>
    </source>
</evidence>
<feature type="region of interest" description="Disordered" evidence="4">
    <location>
        <begin position="1"/>
        <end position="26"/>
    </location>
</feature>
<dbReference type="SMART" id="SM00490">
    <property type="entry name" value="HELICc"/>
    <property type="match status" value="1"/>
</dbReference>
<dbReference type="GO" id="GO:0005634">
    <property type="term" value="C:nucleus"/>
    <property type="evidence" value="ECO:0007669"/>
    <property type="project" value="UniProtKB-SubCell"/>
</dbReference>
<dbReference type="InterPro" id="IPR014001">
    <property type="entry name" value="Helicase_ATP-bd"/>
</dbReference>
<evidence type="ECO:0000313" key="8">
    <source>
        <dbReference type="Proteomes" id="UP000243579"/>
    </source>
</evidence>
<name>A0A1V9Z8A1_ACHHY</name>
<dbReference type="InterPro" id="IPR049730">
    <property type="entry name" value="SNF2/RAD54-like_C"/>
</dbReference>
<keyword evidence="2" id="KW-0378">Hydrolase</keyword>
<dbReference type="PROSITE" id="PS51194">
    <property type="entry name" value="HELICASE_CTER"/>
    <property type="match status" value="1"/>
</dbReference>
<dbReference type="PANTHER" id="PTHR45629">
    <property type="entry name" value="SNF2/RAD54 FAMILY MEMBER"/>
    <property type="match status" value="1"/>
</dbReference>
<evidence type="ECO:0000313" key="7">
    <source>
        <dbReference type="EMBL" id="OQR94152.1"/>
    </source>
</evidence>
<dbReference type="PANTHER" id="PTHR45629:SF7">
    <property type="entry name" value="DNA EXCISION REPAIR PROTEIN ERCC-6-RELATED"/>
    <property type="match status" value="1"/>
</dbReference>
<feature type="region of interest" description="Disordered" evidence="4">
    <location>
        <begin position="253"/>
        <end position="294"/>
    </location>
</feature>
<proteinExistence type="predicted"/>
<dbReference type="GO" id="GO:0016787">
    <property type="term" value="F:hydrolase activity"/>
    <property type="evidence" value="ECO:0007669"/>
    <property type="project" value="UniProtKB-KW"/>
</dbReference>
<dbReference type="InterPro" id="IPR038718">
    <property type="entry name" value="SNF2-like_sf"/>
</dbReference>
<dbReference type="Gene3D" id="3.40.50.300">
    <property type="entry name" value="P-loop containing nucleotide triphosphate hydrolases"/>
    <property type="match status" value="1"/>
</dbReference>
<dbReference type="InterPro" id="IPR050496">
    <property type="entry name" value="SNF2_RAD54_helicase_repair"/>
</dbReference>
<comment type="subcellular location">
    <subcellularLocation>
        <location evidence="1">Nucleus</location>
    </subcellularLocation>
</comment>
<feature type="domain" description="Helicase C-terminal" evidence="6">
    <location>
        <begin position="725"/>
        <end position="882"/>
    </location>
</feature>
<dbReference type="InterPro" id="IPR001650">
    <property type="entry name" value="Helicase_C-like"/>
</dbReference>
<dbReference type="STRING" id="1202772.A0A1V9Z8A1"/>
<dbReference type="Pfam" id="PF00271">
    <property type="entry name" value="Helicase_C"/>
    <property type="match status" value="1"/>
</dbReference>
<feature type="compositionally biased region" description="Acidic residues" evidence="4">
    <location>
        <begin position="270"/>
        <end position="279"/>
    </location>
</feature>
<feature type="region of interest" description="Disordered" evidence="4">
    <location>
        <begin position="127"/>
        <end position="170"/>
    </location>
</feature>
<dbReference type="Proteomes" id="UP000243579">
    <property type="component" value="Unassembled WGS sequence"/>
</dbReference>
<evidence type="ECO:0000259" key="6">
    <source>
        <dbReference type="PROSITE" id="PS51194"/>
    </source>
</evidence>
<feature type="domain" description="Helicase ATP-binding" evidence="5">
    <location>
        <begin position="331"/>
        <end position="518"/>
    </location>
</feature>
<accession>A0A1V9Z8A1</accession>
<reference evidence="7 8" key="1">
    <citation type="journal article" date="2014" name="Genome Biol. Evol.">
        <title>The secreted proteins of Achlya hypogyna and Thraustotheca clavata identify the ancestral oomycete secretome and reveal gene acquisitions by horizontal gene transfer.</title>
        <authorList>
            <person name="Misner I."/>
            <person name="Blouin N."/>
            <person name="Leonard G."/>
            <person name="Richards T.A."/>
            <person name="Lane C.E."/>
        </authorList>
    </citation>
    <scope>NUCLEOTIDE SEQUENCE [LARGE SCALE GENOMIC DNA]</scope>
    <source>
        <strain evidence="7 8">ATCC 48635</strain>
    </source>
</reference>
<dbReference type="OrthoDB" id="448448at2759"/>
<sequence>MDLLSSSDDESDAGQRPVPRVSFATYSAPSPSYAAALSGTPEERKPMMSVFERLLALNPRASNLPLFRNATQTTARSFANVLQDQRVDSAAPALLTPASAQPCVSPPLAPLVSTQEDAPVVTISYPSVPSVPQPPSPQRREEPAYISPFGRTKAPRRQVAPAKQPTTSTQFISQNELLLELRRASANSALSDDDWLSDAEPVEATASRRSARAKVKASNVDWLDGADVTHKRKSSTAVAPVSKCPPRERCQRRLCPSPPGAKAPAQSTIADDDEEDEDNTWPRLPPPEGVSDDPLVLLEVPTGSYTRPIQVPGRLNRFLQPYQREGVAWMFQAIVDNRGAILGDEMGLGKTVQVIALLSALLFKTGTAEDKAAFRRLAPQRDALVFDVNGTPPPILIVVPASLLANWELELKVWMCCRPVILNGKPAEREAVLAGLHRGTHDVVICSYDMLKSHLVQIQAVPWYLVVLDEMHNLKNPEARTTQAVRALRCTRRLGLTGTLMQNDTDELHCLLETIHSGALGSLSDFRAYYADDIKFARKKSAAPEAVARARAKEQQLRARLEPYYLRRDKAVHPTFATVHKSDKIVFCELTPLQRRAYERVLASADFTVLARGDERCDCGRDQRRRRCCHTTGGVLWRQHHPDGKACASCPACLQFPCIAQLLKLSNHLDLLRVDRTAPDDVQATTRAFAKVAFGEDLEAAGGSLDQAQGLFEKMNPALCGKMVVLEKLLTTWARRHEKVLLFSRSVRMLDILQSFLVALACAFVRLDGSTKVDERLRLVQRFNADRSLRVFLISTRAGGLGLNITSATNVVIFDPSWNPAHDCQAQDRAYRIGQTKDVKVFRLVTLGTIEEMIYARQIYKQQLADTTLKGTGGPRYFEAIIGVKGQHGELFGIRNLLGFKPDGVMKAIQDHASIDGIPMADNRVDLRAPPTKAGQGTDELAVVEELELDQEISALAPQSVDHDHVLSEPPKPRALYTPAYLRD</sequence>
<gene>
    <name evidence="7" type="ORF">ACHHYP_01660</name>
</gene>
<keyword evidence="3" id="KW-0539">Nucleus</keyword>
<dbReference type="SUPFAM" id="SSF52540">
    <property type="entry name" value="P-loop containing nucleoside triphosphate hydrolases"/>
    <property type="match status" value="2"/>
</dbReference>
<dbReference type="AlphaFoldDB" id="A0A1V9Z8A1"/>
<evidence type="ECO:0000256" key="1">
    <source>
        <dbReference type="ARBA" id="ARBA00004123"/>
    </source>
</evidence>
<protein>
    <submittedName>
        <fullName evidence="7">DNA repair and recombination protein RAD26</fullName>
    </submittedName>
</protein>
<organism evidence="7 8">
    <name type="scientific">Achlya hypogyna</name>
    <name type="common">Oomycete</name>
    <name type="synonym">Protoachlya hypogyna</name>
    <dbReference type="NCBI Taxonomy" id="1202772"/>
    <lineage>
        <taxon>Eukaryota</taxon>
        <taxon>Sar</taxon>
        <taxon>Stramenopiles</taxon>
        <taxon>Oomycota</taxon>
        <taxon>Saprolegniomycetes</taxon>
        <taxon>Saprolegniales</taxon>
        <taxon>Achlyaceae</taxon>
        <taxon>Achlya</taxon>
    </lineage>
</organism>
<keyword evidence="8" id="KW-1185">Reference proteome</keyword>
<dbReference type="InterPro" id="IPR027417">
    <property type="entry name" value="P-loop_NTPase"/>
</dbReference>
<dbReference type="Gene3D" id="3.40.50.10810">
    <property type="entry name" value="Tandem AAA-ATPase domain"/>
    <property type="match status" value="1"/>
</dbReference>
<evidence type="ECO:0000256" key="4">
    <source>
        <dbReference type="SAM" id="MobiDB-lite"/>
    </source>
</evidence>
<dbReference type="PROSITE" id="PS51192">
    <property type="entry name" value="HELICASE_ATP_BIND_1"/>
    <property type="match status" value="1"/>
</dbReference>
<comment type="caution">
    <text evidence="7">The sequence shown here is derived from an EMBL/GenBank/DDBJ whole genome shotgun (WGS) entry which is preliminary data.</text>
</comment>
<dbReference type="InterPro" id="IPR000330">
    <property type="entry name" value="SNF2_N"/>
</dbReference>
<dbReference type="SMART" id="SM00487">
    <property type="entry name" value="DEXDc"/>
    <property type="match status" value="1"/>
</dbReference>
<evidence type="ECO:0000256" key="2">
    <source>
        <dbReference type="ARBA" id="ARBA00022801"/>
    </source>
</evidence>